<name>A0ABR2HSE2_9PEZI</name>
<reference evidence="2 3" key="1">
    <citation type="journal article" date="2024" name="IMA Fungus">
        <title>Apiospora arundinis, a panoply of carbohydrate-active enzymes and secondary metabolites.</title>
        <authorList>
            <person name="Sorensen T."/>
            <person name="Petersen C."/>
            <person name="Muurmann A.T."/>
            <person name="Christiansen J.V."/>
            <person name="Brundto M.L."/>
            <person name="Overgaard C.K."/>
            <person name="Boysen A.T."/>
            <person name="Wollenberg R.D."/>
            <person name="Larsen T.O."/>
            <person name="Sorensen J.L."/>
            <person name="Nielsen K.L."/>
            <person name="Sondergaard T.E."/>
        </authorList>
    </citation>
    <scope>NUCLEOTIDE SEQUENCE [LARGE SCALE GENOMIC DNA]</scope>
    <source>
        <strain evidence="2 3">AAU 773</strain>
    </source>
</reference>
<comment type="caution">
    <text evidence="2">The sequence shown here is derived from an EMBL/GenBank/DDBJ whole genome shotgun (WGS) entry which is preliminary data.</text>
</comment>
<keyword evidence="3" id="KW-1185">Reference proteome</keyword>
<proteinExistence type="predicted"/>
<evidence type="ECO:0000313" key="3">
    <source>
        <dbReference type="Proteomes" id="UP001390339"/>
    </source>
</evidence>
<gene>
    <name evidence="2" type="ORF">PGQ11_014485</name>
</gene>
<evidence type="ECO:0000256" key="1">
    <source>
        <dbReference type="SAM" id="MobiDB-lite"/>
    </source>
</evidence>
<dbReference type="EMBL" id="JAPCWZ010000009">
    <property type="protein sequence ID" value="KAK8852006.1"/>
    <property type="molecule type" value="Genomic_DNA"/>
</dbReference>
<accession>A0ABR2HSE2</accession>
<evidence type="ECO:0000313" key="2">
    <source>
        <dbReference type="EMBL" id="KAK8852006.1"/>
    </source>
</evidence>
<feature type="region of interest" description="Disordered" evidence="1">
    <location>
        <begin position="128"/>
        <end position="153"/>
    </location>
</feature>
<organism evidence="2 3">
    <name type="scientific">Apiospora arundinis</name>
    <dbReference type="NCBI Taxonomy" id="335852"/>
    <lineage>
        <taxon>Eukaryota</taxon>
        <taxon>Fungi</taxon>
        <taxon>Dikarya</taxon>
        <taxon>Ascomycota</taxon>
        <taxon>Pezizomycotina</taxon>
        <taxon>Sordariomycetes</taxon>
        <taxon>Xylariomycetidae</taxon>
        <taxon>Amphisphaeriales</taxon>
        <taxon>Apiosporaceae</taxon>
        <taxon>Apiospora</taxon>
    </lineage>
</organism>
<protein>
    <submittedName>
        <fullName evidence="2">Uncharacterized protein</fullName>
    </submittedName>
</protein>
<dbReference type="Proteomes" id="UP001390339">
    <property type="component" value="Unassembled WGS sequence"/>
</dbReference>
<sequence length="153" mass="16367">MGCNNIPKLPCLPQTIHEKVPDGGELTDFELLLVDVLVDDTLGPIVGRDGPVLVVVDLGRLDIIERAVARLLAVELAAGPLVEVLDVGVEALDTVLSVQDGVALLFRLPVLRHLVLGRDVELARLGNNARGEHGHDGEEGNFETQHVDGSCFT</sequence>